<evidence type="ECO:0000313" key="2">
    <source>
        <dbReference type="Proteomes" id="UP000663823"/>
    </source>
</evidence>
<dbReference type="EMBL" id="CAJOAX010029438">
    <property type="protein sequence ID" value="CAF4239360.1"/>
    <property type="molecule type" value="Genomic_DNA"/>
</dbReference>
<gene>
    <name evidence="1" type="ORF">OTI717_LOCUS40034</name>
</gene>
<feature type="non-terminal residue" evidence="1">
    <location>
        <position position="120"/>
    </location>
</feature>
<comment type="caution">
    <text evidence="1">The sequence shown here is derived from an EMBL/GenBank/DDBJ whole genome shotgun (WGS) entry which is preliminary data.</text>
</comment>
<reference evidence="1" key="1">
    <citation type="submission" date="2021-02" db="EMBL/GenBank/DDBJ databases">
        <authorList>
            <person name="Nowell W R."/>
        </authorList>
    </citation>
    <scope>NUCLEOTIDE SEQUENCE</scope>
</reference>
<name>A0A820E166_9BILA</name>
<dbReference type="PROSITE" id="PS51996">
    <property type="entry name" value="TR_MART"/>
    <property type="match status" value="1"/>
</dbReference>
<organism evidence="1 2">
    <name type="scientific">Rotaria sordida</name>
    <dbReference type="NCBI Taxonomy" id="392033"/>
    <lineage>
        <taxon>Eukaryota</taxon>
        <taxon>Metazoa</taxon>
        <taxon>Spiralia</taxon>
        <taxon>Gnathifera</taxon>
        <taxon>Rotifera</taxon>
        <taxon>Eurotatoria</taxon>
        <taxon>Bdelloidea</taxon>
        <taxon>Philodinida</taxon>
        <taxon>Philodinidae</taxon>
        <taxon>Rotaria</taxon>
    </lineage>
</organism>
<sequence length="120" mass="14077">MYEFRFFITDLSKQLELKFRELKEKQKDILKLYRGSKLSQDEVSYYQNSVGNLIANSAYLSTSGERSVAYSFATKFVKLEGFVRALFEYTVDLNVVQNIIVADIREYSAFPEEAEFIFDY</sequence>
<dbReference type="AlphaFoldDB" id="A0A820E166"/>
<dbReference type="Gene3D" id="3.90.176.10">
    <property type="entry name" value="Toxin ADP-ribosyltransferase, Chain A, domain 1"/>
    <property type="match status" value="1"/>
</dbReference>
<dbReference type="Proteomes" id="UP000663823">
    <property type="component" value="Unassembled WGS sequence"/>
</dbReference>
<protein>
    <submittedName>
        <fullName evidence="1">Uncharacterized protein</fullName>
    </submittedName>
</protein>
<accession>A0A820E166</accession>
<proteinExistence type="predicted"/>
<evidence type="ECO:0000313" key="1">
    <source>
        <dbReference type="EMBL" id="CAF4239360.1"/>
    </source>
</evidence>
<dbReference type="SUPFAM" id="SSF56399">
    <property type="entry name" value="ADP-ribosylation"/>
    <property type="match status" value="1"/>
</dbReference>